<feature type="domain" description="Bacteriophage T5 Orf172 DNA-binding" evidence="2">
    <location>
        <begin position="340"/>
        <end position="430"/>
    </location>
</feature>
<evidence type="ECO:0000313" key="4">
    <source>
        <dbReference type="Proteomes" id="UP000235786"/>
    </source>
</evidence>
<evidence type="ECO:0000313" key="3">
    <source>
        <dbReference type="EMBL" id="PMD41773.1"/>
    </source>
</evidence>
<sequence>MSSYYPSPSNTPSPARVLIDGELARRNERFSTRAGIYALPTPPTTPSKNGSVVAVKAMAVPAPMDPAALKTLLRLGTGKCGSPTKYEGNPPCRNRNPSNIESQIWSMTTLTQASRELPGQLEKLALLALCKEHIKPEQKAARIKAWTKAFPVGDEKALPTEPIEDQIKSVLDCFPYTSAYTCVGVKRYSTRCGMKIGGKRVRKGKRTVALIIKPEHYSDDHNLTFLLNVLTSNIFCHHHTEQIPEWVAEQKSRITAIYRAHPIQDRPLRSTGNKGLSRKFGGNPADFWDDADDISAFITEIEKDRPSTYLACYSLVRDKMVEPLKESEVDSGYVYVYEVEGNKGFVKIGFTTQTIKERSAQWKSECDRAPRVLYPLGPAKKIRHAKRVESLCLAELKYRNVTVICEACPKRHMEWVQVPATEAIAVIQKWTKWIETAPYKDSKRPLTPRELENKITSWILRYEERQRTGDMSSFMQEIRVASLPAENQSPRRKMSEVVAASSQSSRQETSEAVSAGKQSSRREILGDVSASRQNSRRETLEAASSRKKSSRRETAEAISAKNKSSRQEISEAILAWRETLEPVSAGRQSSRRETSEVMSAKNKSSRTTVLETVSTGNYRPERNTVVPSSRVKRLFSRFFGT</sequence>
<evidence type="ECO:0000256" key="1">
    <source>
        <dbReference type="SAM" id="MobiDB-lite"/>
    </source>
</evidence>
<dbReference type="EMBL" id="KZ613944">
    <property type="protein sequence ID" value="PMD41773.1"/>
    <property type="molecule type" value="Genomic_DNA"/>
</dbReference>
<proteinExistence type="predicted"/>
<dbReference type="STRING" id="1149755.A0A2J6RTJ3"/>
<feature type="region of interest" description="Disordered" evidence="1">
    <location>
        <begin position="482"/>
        <end position="564"/>
    </location>
</feature>
<reference evidence="3 4" key="1">
    <citation type="submission" date="2016-04" db="EMBL/GenBank/DDBJ databases">
        <title>A degradative enzymes factory behind the ericoid mycorrhizal symbiosis.</title>
        <authorList>
            <consortium name="DOE Joint Genome Institute"/>
            <person name="Martino E."/>
            <person name="Morin E."/>
            <person name="Grelet G."/>
            <person name="Kuo A."/>
            <person name="Kohler A."/>
            <person name="Daghino S."/>
            <person name="Barry K."/>
            <person name="Choi C."/>
            <person name="Cichocki N."/>
            <person name="Clum A."/>
            <person name="Copeland A."/>
            <person name="Hainaut M."/>
            <person name="Haridas S."/>
            <person name="Labutti K."/>
            <person name="Lindquist E."/>
            <person name="Lipzen A."/>
            <person name="Khouja H.-R."/>
            <person name="Murat C."/>
            <person name="Ohm R."/>
            <person name="Olson A."/>
            <person name="Spatafora J."/>
            <person name="Veneault-Fourrey C."/>
            <person name="Henrissat B."/>
            <person name="Grigoriev I."/>
            <person name="Martin F."/>
            <person name="Perotto S."/>
        </authorList>
    </citation>
    <scope>NUCLEOTIDE SEQUENCE [LARGE SCALE GENOMIC DNA]</scope>
    <source>
        <strain evidence="3 4">F</strain>
    </source>
</reference>
<feature type="compositionally biased region" description="Polar residues" evidence="1">
    <location>
        <begin position="601"/>
        <end position="611"/>
    </location>
</feature>
<dbReference type="SMART" id="SM00974">
    <property type="entry name" value="T5orf172"/>
    <property type="match status" value="1"/>
</dbReference>
<dbReference type="PANTHER" id="PTHR28094">
    <property type="entry name" value="MEIOTICALLY UP-REGULATED GENE 113 PROTEIN"/>
    <property type="match status" value="1"/>
</dbReference>
<dbReference type="Pfam" id="PF10544">
    <property type="entry name" value="T5orf172"/>
    <property type="match status" value="1"/>
</dbReference>
<feature type="region of interest" description="Disordered" evidence="1">
    <location>
        <begin position="582"/>
        <end position="611"/>
    </location>
</feature>
<dbReference type="Proteomes" id="UP000235786">
    <property type="component" value="Unassembled WGS sequence"/>
</dbReference>
<gene>
    <name evidence="3" type="ORF">L207DRAFT_511565</name>
</gene>
<organism evidence="3 4">
    <name type="scientific">Hyaloscypha variabilis (strain UAMH 11265 / GT02V1 / F)</name>
    <name type="common">Meliniomyces variabilis</name>
    <dbReference type="NCBI Taxonomy" id="1149755"/>
    <lineage>
        <taxon>Eukaryota</taxon>
        <taxon>Fungi</taxon>
        <taxon>Dikarya</taxon>
        <taxon>Ascomycota</taxon>
        <taxon>Pezizomycotina</taxon>
        <taxon>Leotiomycetes</taxon>
        <taxon>Helotiales</taxon>
        <taxon>Hyaloscyphaceae</taxon>
        <taxon>Hyaloscypha</taxon>
        <taxon>Hyaloscypha variabilis</taxon>
    </lineage>
</organism>
<dbReference type="OrthoDB" id="3511049at2759"/>
<protein>
    <submittedName>
        <fullName evidence="3">DUF1766-domain-containing protein</fullName>
    </submittedName>
</protein>
<dbReference type="AlphaFoldDB" id="A0A2J6RTJ3"/>
<dbReference type="PANTHER" id="PTHR28094:SF1">
    <property type="entry name" value="MEIOTICALLY UP-REGULATED GENE 113 PROTEIN"/>
    <property type="match status" value="1"/>
</dbReference>
<accession>A0A2J6RTJ3</accession>
<evidence type="ECO:0000259" key="2">
    <source>
        <dbReference type="SMART" id="SM00974"/>
    </source>
</evidence>
<name>A0A2J6RTJ3_HYAVF</name>
<keyword evidence="4" id="KW-1185">Reference proteome</keyword>
<dbReference type="InterPro" id="IPR053006">
    <property type="entry name" value="Meiosis_regulatory"/>
</dbReference>
<dbReference type="InterPro" id="IPR018306">
    <property type="entry name" value="Phage_T5_Orf172_DNA-bd"/>
</dbReference>
<feature type="compositionally biased region" description="Polar residues" evidence="1">
    <location>
        <begin position="500"/>
        <end position="518"/>
    </location>
</feature>